<evidence type="ECO:0000313" key="1">
    <source>
        <dbReference type="EMBL" id="KAH3803252.1"/>
    </source>
</evidence>
<dbReference type="AlphaFoldDB" id="A0A9D4FWK8"/>
<accession>A0A9D4FWK8</accession>
<protein>
    <submittedName>
        <fullName evidence="1">Uncharacterized protein</fullName>
    </submittedName>
</protein>
<proteinExistence type="predicted"/>
<gene>
    <name evidence="1" type="ORF">DPMN_156954</name>
</gene>
<dbReference type="Proteomes" id="UP000828390">
    <property type="component" value="Unassembled WGS sequence"/>
</dbReference>
<comment type="caution">
    <text evidence="1">The sequence shown here is derived from an EMBL/GenBank/DDBJ whole genome shotgun (WGS) entry which is preliminary data.</text>
</comment>
<reference evidence="1" key="2">
    <citation type="submission" date="2020-11" db="EMBL/GenBank/DDBJ databases">
        <authorList>
            <person name="McCartney M.A."/>
            <person name="Auch B."/>
            <person name="Kono T."/>
            <person name="Mallez S."/>
            <person name="Becker A."/>
            <person name="Gohl D.M."/>
            <person name="Silverstein K.A.T."/>
            <person name="Koren S."/>
            <person name="Bechman K.B."/>
            <person name="Herman A."/>
            <person name="Abrahante J.E."/>
            <person name="Garbe J."/>
        </authorList>
    </citation>
    <scope>NUCLEOTIDE SEQUENCE</scope>
    <source>
        <strain evidence="1">Duluth1</strain>
        <tissue evidence="1">Whole animal</tissue>
    </source>
</reference>
<dbReference type="EMBL" id="JAIWYP010000007">
    <property type="protein sequence ID" value="KAH3803252.1"/>
    <property type="molecule type" value="Genomic_DNA"/>
</dbReference>
<name>A0A9D4FWK8_DREPO</name>
<keyword evidence="2" id="KW-1185">Reference proteome</keyword>
<sequence>MEKRILDTENSIKEVENSIQFVSEKFDEIAVERNNDALKLKNIDKSFHDIRQENDETRRAILEIKQSNAGLKDDLVVSKMNDCEIPEKNVY</sequence>
<reference evidence="1" key="1">
    <citation type="journal article" date="2019" name="bioRxiv">
        <title>The Genome of the Zebra Mussel, Dreissena polymorpha: A Resource for Invasive Species Research.</title>
        <authorList>
            <person name="McCartney M.A."/>
            <person name="Auch B."/>
            <person name="Kono T."/>
            <person name="Mallez S."/>
            <person name="Zhang Y."/>
            <person name="Obille A."/>
            <person name="Becker A."/>
            <person name="Abrahante J.E."/>
            <person name="Garbe J."/>
            <person name="Badalamenti J.P."/>
            <person name="Herman A."/>
            <person name="Mangelson H."/>
            <person name="Liachko I."/>
            <person name="Sullivan S."/>
            <person name="Sone E.D."/>
            <person name="Koren S."/>
            <person name="Silverstein K.A.T."/>
            <person name="Beckman K.B."/>
            <person name="Gohl D.M."/>
        </authorList>
    </citation>
    <scope>NUCLEOTIDE SEQUENCE</scope>
    <source>
        <strain evidence="1">Duluth1</strain>
        <tissue evidence="1">Whole animal</tissue>
    </source>
</reference>
<evidence type="ECO:0000313" key="2">
    <source>
        <dbReference type="Proteomes" id="UP000828390"/>
    </source>
</evidence>
<organism evidence="1 2">
    <name type="scientific">Dreissena polymorpha</name>
    <name type="common">Zebra mussel</name>
    <name type="synonym">Mytilus polymorpha</name>
    <dbReference type="NCBI Taxonomy" id="45954"/>
    <lineage>
        <taxon>Eukaryota</taxon>
        <taxon>Metazoa</taxon>
        <taxon>Spiralia</taxon>
        <taxon>Lophotrochozoa</taxon>
        <taxon>Mollusca</taxon>
        <taxon>Bivalvia</taxon>
        <taxon>Autobranchia</taxon>
        <taxon>Heteroconchia</taxon>
        <taxon>Euheterodonta</taxon>
        <taxon>Imparidentia</taxon>
        <taxon>Neoheterodontei</taxon>
        <taxon>Myida</taxon>
        <taxon>Dreissenoidea</taxon>
        <taxon>Dreissenidae</taxon>
        <taxon>Dreissena</taxon>
    </lineage>
</organism>